<feature type="non-terminal residue" evidence="4">
    <location>
        <position position="1"/>
    </location>
</feature>
<feature type="region of interest" description="Disordered" evidence="1">
    <location>
        <begin position="255"/>
        <end position="280"/>
    </location>
</feature>
<comment type="caution">
    <text evidence="4">The sequence shown here is derived from an EMBL/GenBank/DDBJ whole genome shotgun (WGS) entry which is preliminary data.</text>
</comment>
<feature type="region of interest" description="Disordered" evidence="1">
    <location>
        <begin position="300"/>
        <end position="319"/>
    </location>
</feature>
<keyword evidence="2" id="KW-0472">Membrane</keyword>
<organism evidence="4 5">
    <name type="scientific">Rotaria magnacalcarata</name>
    <dbReference type="NCBI Taxonomy" id="392030"/>
    <lineage>
        <taxon>Eukaryota</taxon>
        <taxon>Metazoa</taxon>
        <taxon>Spiralia</taxon>
        <taxon>Gnathifera</taxon>
        <taxon>Rotifera</taxon>
        <taxon>Eurotatoria</taxon>
        <taxon>Bdelloidea</taxon>
        <taxon>Philodinida</taxon>
        <taxon>Philodinidae</taxon>
        <taxon>Rotaria</taxon>
    </lineage>
</organism>
<sequence>MLTIHYDLYIGIGIGAVSVIIIVLIATIIFCKCCVPSSSHRYFGRSVSHYAAINNIDAKTYFKPPQHLIYAPIVHRIPQPPVITQEISSTQSGRTSVASGGRLSILSEKLSRLSISSNQSCRPSVASDSVLLQKKCDNGRLSHSYDDSNTEAITAHYLGRRTSKAPRLSIAAVETQAVGHSSTTGGANSKNIRFQLFPRTSDVVEQSISCVDSSSTTASQPTSQLSSSPPPPQSATTITAVTTAANITEEQVSSTKWQLTKANSSQAGNTGRRQSLLRSPSSKYAIPKFPIVGKQLGNAARGSTTLPEQGLLSPPALPQ</sequence>
<dbReference type="EMBL" id="CAJOBJ010329652">
    <property type="protein sequence ID" value="CAF5180712.1"/>
    <property type="molecule type" value="Genomic_DNA"/>
</dbReference>
<evidence type="ECO:0000256" key="1">
    <source>
        <dbReference type="SAM" id="MobiDB-lite"/>
    </source>
</evidence>
<dbReference type="Proteomes" id="UP000681720">
    <property type="component" value="Unassembled WGS sequence"/>
</dbReference>
<evidence type="ECO:0000256" key="2">
    <source>
        <dbReference type="SAM" id="Phobius"/>
    </source>
</evidence>
<reference evidence="4" key="1">
    <citation type="submission" date="2021-02" db="EMBL/GenBank/DDBJ databases">
        <authorList>
            <person name="Nowell W R."/>
        </authorList>
    </citation>
    <scope>NUCLEOTIDE SEQUENCE</scope>
</reference>
<dbReference type="Proteomes" id="UP000681967">
    <property type="component" value="Unassembled WGS sequence"/>
</dbReference>
<protein>
    <submittedName>
        <fullName evidence="4">Uncharacterized protein</fullName>
    </submittedName>
</protein>
<feature type="region of interest" description="Disordered" evidence="1">
    <location>
        <begin position="212"/>
        <end position="236"/>
    </location>
</feature>
<evidence type="ECO:0000313" key="5">
    <source>
        <dbReference type="Proteomes" id="UP000681720"/>
    </source>
</evidence>
<feature type="compositionally biased region" description="Low complexity" evidence="1">
    <location>
        <begin position="213"/>
        <end position="227"/>
    </location>
</feature>
<evidence type="ECO:0000313" key="4">
    <source>
        <dbReference type="EMBL" id="CAF5180712.1"/>
    </source>
</evidence>
<keyword evidence="2" id="KW-0812">Transmembrane</keyword>
<feature type="transmembrane region" description="Helical" evidence="2">
    <location>
        <begin position="7"/>
        <end position="30"/>
    </location>
</feature>
<keyword evidence="2" id="KW-1133">Transmembrane helix</keyword>
<dbReference type="EMBL" id="CAJOBH010231700">
    <property type="protein sequence ID" value="CAF5074025.1"/>
    <property type="molecule type" value="Genomic_DNA"/>
</dbReference>
<name>A0A8S3HER7_9BILA</name>
<proteinExistence type="predicted"/>
<accession>A0A8S3HER7</accession>
<evidence type="ECO:0000313" key="3">
    <source>
        <dbReference type="EMBL" id="CAF5074025.1"/>
    </source>
</evidence>
<gene>
    <name evidence="3" type="ORF">BYL167_LOCUS60998</name>
    <name evidence="4" type="ORF">GIL414_LOCUS69203</name>
</gene>
<dbReference type="AlphaFoldDB" id="A0A8S3HER7"/>